<dbReference type="PATRIC" id="fig|76936.10.peg.1937"/>
<dbReference type="KEGG" id="hty:BN2458_PEG1990"/>
<evidence type="ECO:0000313" key="4">
    <source>
        <dbReference type="Proteomes" id="UP000064525"/>
    </source>
</evidence>
<dbReference type="EMBL" id="JRPF02000003">
    <property type="protein sequence ID" value="TLD78869.1"/>
    <property type="molecule type" value="Genomic_DNA"/>
</dbReference>
<organism evidence="1 4">
    <name type="scientific">Helicobacter typhlonius</name>
    <dbReference type="NCBI Taxonomy" id="76936"/>
    <lineage>
        <taxon>Bacteria</taxon>
        <taxon>Pseudomonadati</taxon>
        <taxon>Campylobacterota</taxon>
        <taxon>Epsilonproteobacteria</taxon>
        <taxon>Campylobacterales</taxon>
        <taxon>Helicobacteraceae</taxon>
        <taxon>Helicobacter</taxon>
    </lineage>
</organism>
<dbReference type="Proteomes" id="UP000029925">
    <property type="component" value="Unassembled WGS sequence"/>
</dbReference>
<evidence type="ECO:0000313" key="1">
    <source>
        <dbReference type="EMBL" id="CUU40873.1"/>
    </source>
</evidence>
<reference evidence="2 3" key="1">
    <citation type="journal article" date="2014" name="Genome Announc.">
        <title>Draft genome sequences of eight enterohepatic helicobacter species isolated from both laboratory and wild rodents.</title>
        <authorList>
            <person name="Sheh A."/>
            <person name="Shen Z."/>
            <person name="Fox J.G."/>
        </authorList>
    </citation>
    <scope>NUCLEOTIDE SEQUENCE [LARGE SCALE GENOMIC DNA]</scope>
    <source>
        <strain evidence="2 3">MIT 98-6810</strain>
    </source>
</reference>
<reference evidence="4" key="3">
    <citation type="submission" date="2015-11" db="EMBL/GenBank/DDBJ databases">
        <authorList>
            <person name="Anvar S.Y."/>
        </authorList>
    </citation>
    <scope>NUCLEOTIDE SEQUENCE [LARGE SCALE GENOMIC DNA]</scope>
</reference>
<sequence>MLNKIAQIAATLKNTQTPTTYNAALPILIKVIAKLKGDMYLLQIGAQRIETKSHKQLNVGERYWGEMGRSSLGHITLKNLIAQPKIIDMFANAPLKLSLQNLQDLGKQSDIFSGFKDFLSQKLADSVSKDEFIFLGNLLLGLEKNVLSLVISEKDEVLQMKRVGTNKVRFSAIMPSLGIIEGEINIAKGGNALSLKVMYESTKILLEQNFALLKGFAVSSIVLDSALKPLYEFQESLLDVRG</sequence>
<dbReference type="EMBL" id="LN907858">
    <property type="protein sequence ID" value="CUU40873.1"/>
    <property type="molecule type" value="Genomic_DNA"/>
</dbReference>
<dbReference type="OrthoDB" id="5329898at2"/>
<dbReference type="STRING" id="76936.BN2458_PEG1990"/>
<protein>
    <submittedName>
        <fullName evidence="1">Uncharacterized protein</fullName>
    </submittedName>
</protein>
<dbReference type="RefSeq" id="WP_034325362.1">
    <property type="nucleotide sequence ID" value="NZ_CAJTQN010000001.1"/>
</dbReference>
<dbReference type="AlphaFoldDB" id="A0A099UF14"/>
<evidence type="ECO:0000313" key="2">
    <source>
        <dbReference type="EMBL" id="TLD78869.1"/>
    </source>
</evidence>
<accession>A0A099UF14</accession>
<evidence type="ECO:0000313" key="3">
    <source>
        <dbReference type="Proteomes" id="UP000029925"/>
    </source>
</evidence>
<keyword evidence="3" id="KW-1185">Reference proteome</keyword>
<name>A0A099UF14_9HELI</name>
<gene>
    <name evidence="1" type="ORF">BN2458_PEG1990</name>
    <name evidence="2" type="ORF">LS75_003710</name>
</gene>
<reference evidence="1" key="2">
    <citation type="submission" date="2015-11" db="EMBL/GenBank/DDBJ databases">
        <authorList>
            <person name="Zhang Y."/>
            <person name="Guo Z."/>
        </authorList>
    </citation>
    <scope>NUCLEOTIDE SEQUENCE</scope>
    <source>
        <strain evidence="1">1</strain>
    </source>
</reference>
<dbReference type="Proteomes" id="UP000064525">
    <property type="component" value="Chromosome I"/>
</dbReference>
<dbReference type="GeneID" id="78152101"/>
<proteinExistence type="predicted"/>